<dbReference type="Proteomes" id="UP000324222">
    <property type="component" value="Unassembled WGS sequence"/>
</dbReference>
<gene>
    <name evidence="1" type="ORF">E2C01_080054</name>
</gene>
<evidence type="ECO:0000313" key="1">
    <source>
        <dbReference type="EMBL" id="MPC85287.1"/>
    </source>
</evidence>
<dbReference type="AlphaFoldDB" id="A0A5B7IUZ2"/>
<sequence>MITETVDRICEIVQMGSRLPQAGSNDGSHCSLMKTCGKGKDYRTTDGTQVDDVESCMEEKGPDGGWGWVVVFACFMLWVSTRECCVLFLMA</sequence>
<organism evidence="1 2">
    <name type="scientific">Portunus trituberculatus</name>
    <name type="common">Swimming crab</name>
    <name type="synonym">Neptunus trituberculatus</name>
    <dbReference type="NCBI Taxonomy" id="210409"/>
    <lineage>
        <taxon>Eukaryota</taxon>
        <taxon>Metazoa</taxon>
        <taxon>Ecdysozoa</taxon>
        <taxon>Arthropoda</taxon>
        <taxon>Crustacea</taxon>
        <taxon>Multicrustacea</taxon>
        <taxon>Malacostraca</taxon>
        <taxon>Eumalacostraca</taxon>
        <taxon>Eucarida</taxon>
        <taxon>Decapoda</taxon>
        <taxon>Pleocyemata</taxon>
        <taxon>Brachyura</taxon>
        <taxon>Eubrachyura</taxon>
        <taxon>Portunoidea</taxon>
        <taxon>Portunidae</taxon>
        <taxon>Portuninae</taxon>
        <taxon>Portunus</taxon>
    </lineage>
</organism>
<reference evidence="1 2" key="1">
    <citation type="submission" date="2019-05" db="EMBL/GenBank/DDBJ databases">
        <title>Another draft genome of Portunus trituberculatus and its Hox gene families provides insights of decapod evolution.</title>
        <authorList>
            <person name="Jeong J.-H."/>
            <person name="Song I."/>
            <person name="Kim S."/>
            <person name="Choi T."/>
            <person name="Kim D."/>
            <person name="Ryu S."/>
            <person name="Kim W."/>
        </authorList>
    </citation>
    <scope>NUCLEOTIDE SEQUENCE [LARGE SCALE GENOMIC DNA]</scope>
    <source>
        <tissue evidence="1">Muscle</tissue>
    </source>
</reference>
<evidence type="ECO:0000313" key="2">
    <source>
        <dbReference type="Proteomes" id="UP000324222"/>
    </source>
</evidence>
<dbReference type="EMBL" id="VSRR010067923">
    <property type="protein sequence ID" value="MPC85287.1"/>
    <property type="molecule type" value="Genomic_DNA"/>
</dbReference>
<name>A0A5B7IUZ2_PORTR</name>
<proteinExistence type="predicted"/>
<accession>A0A5B7IUZ2</accession>
<protein>
    <submittedName>
        <fullName evidence="1">Uncharacterized protein</fullName>
    </submittedName>
</protein>
<keyword evidence="2" id="KW-1185">Reference proteome</keyword>
<comment type="caution">
    <text evidence="1">The sequence shown here is derived from an EMBL/GenBank/DDBJ whole genome shotgun (WGS) entry which is preliminary data.</text>
</comment>